<keyword evidence="3" id="KW-1185">Reference proteome</keyword>
<dbReference type="EMBL" id="ABXV02000021">
    <property type="protein sequence ID" value="EFB72800.1"/>
    <property type="molecule type" value="Genomic_DNA"/>
</dbReference>
<dbReference type="Proteomes" id="UP000005512">
    <property type="component" value="Unassembled WGS sequence"/>
</dbReference>
<protein>
    <submittedName>
        <fullName evidence="2">Uncharacterized protein</fullName>
    </submittedName>
</protein>
<feature type="region of interest" description="Disordered" evidence="1">
    <location>
        <begin position="20"/>
        <end position="41"/>
    </location>
</feature>
<organism evidence="2 3">
    <name type="scientific">Providencia rustigianii DSM 4541</name>
    <dbReference type="NCBI Taxonomy" id="500637"/>
    <lineage>
        <taxon>Bacteria</taxon>
        <taxon>Pseudomonadati</taxon>
        <taxon>Pseudomonadota</taxon>
        <taxon>Gammaproteobacteria</taxon>
        <taxon>Enterobacterales</taxon>
        <taxon>Morganellaceae</taxon>
        <taxon>Providencia</taxon>
    </lineage>
</organism>
<dbReference type="AlphaFoldDB" id="D1P1L4"/>
<proteinExistence type="predicted"/>
<reference evidence="2" key="1">
    <citation type="submission" date="2009-12" db="EMBL/GenBank/DDBJ databases">
        <authorList>
            <person name="Weinstock G."/>
            <person name="Sodergren E."/>
            <person name="Clifton S."/>
            <person name="Fulton L."/>
            <person name="Fulton B."/>
            <person name="Courtney L."/>
            <person name="Fronick C."/>
            <person name="Harrison M."/>
            <person name="Strong C."/>
            <person name="Farmer C."/>
            <person name="Delahaunty K."/>
            <person name="Markovic C."/>
            <person name="Hall O."/>
            <person name="Minx P."/>
            <person name="Tomlinson C."/>
            <person name="Mitreva M."/>
            <person name="Nelson J."/>
            <person name="Hou S."/>
            <person name="Wollam A."/>
            <person name="Pepin K.H."/>
            <person name="Johnson M."/>
            <person name="Bhonagiri V."/>
            <person name="Nash W.E."/>
            <person name="Warren W."/>
            <person name="Chinwalla A."/>
            <person name="Mardis E.R."/>
            <person name="Wilson R.K."/>
        </authorList>
    </citation>
    <scope>NUCLEOTIDE SEQUENCE [LARGE SCALE GENOMIC DNA]</scope>
    <source>
        <strain evidence="2">DSM 4541</strain>
    </source>
</reference>
<accession>D1P1L4</accession>
<dbReference type="STRING" id="500637.PROVRUST_06085"/>
<evidence type="ECO:0000313" key="3">
    <source>
        <dbReference type="Proteomes" id="UP000005512"/>
    </source>
</evidence>
<sequence>MDRGVTIAVLVVSILIGFSGRGYDTPETRNPERNSMSISGL</sequence>
<evidence type="ECO:0000313" key="2">
    <source>
        <dbReference type="EMBL" id="EFB72800.1"/>
    </source>
</evidence>
<evidence type="ECO:0000256" key="1">
    <source>
        <dbReference type="SAM" id="MobiDB-lite"/>
    </source>
</evidence>
<gene>
    <name evidence="2" type="ORF">PROVRUST_06085</name>
</gene>
<comment type="caution">
    <text evidence="2">The sequence shown here is derived from an EMBL/GenBank/DDBJ whole genome shotgun (WGS) entry which is preliminary data.</text>
</comment>
<dbReference type="HOGENOM" id="CLU_3275157_0_0_6"/>
<name>D1P1L4_9GAMM</name>